<evidence type="ECO:0008006" key="16">
    <source>
        <dbReference type="Google" id="ProtNLM"/>
    </source>
</evidence>
<dbReference type="OrthoDB" id="1470350at2759"/>
<dbReference type="InterPro" id="IPR050665">
    <property type="entry name" value="Cytochrome_P450_Monooxygen"/>
</dbReference>
<dbReference type="Proteomes" id="UP001141552">
    <property type="component" value="Unassembled WGS sequence"/>
</dbReference>
<reference evidence="14" key="2">
    <citation type="journal article" date="2023" name="Plants (Basel)">
        <title>Annotation of the Turnera subulata (Passifloraceae) Draft Genome Reveals the S-Locus Evolved after the Divergence of Turneroideae from Passifloroideae in a Stepwise Manner.</title>
        <authorList>
            <person name="Henning P.M."/>
            <person name="Roalson E.H."/>
            <person name="Mir W."/>
            <person name="McCubbin A.G."/>
            <person name="Shore J.S."/>
        </authorList>
    </citation>
    <scope>NUCLEOTIDE SEQUENCE</scope>
    <source>
        <strain evidence="14">F60SS</strain>
    </source>
</reference>
<keyword evidence="5 11" id="KW-0479">Metal-binding</keyword>
<evidence type="ECO:0000256" key="7">
    <source>
        <dbReference type="ARBA" id="ARBA00023002"/>
    </source>
</evidence>
<dbReference type="InterPro" id="IPR017972">
    <property type="entry name" value="Cyt_P450_CS"/>
</dbReference>
<name>A0A9Q0JNR8_9ROSI</name>
<dbReference type="PRINTS" id="PR00463">
    <property type="entry name" value="EP450I"/>
</dbReference>
<keyword evidence="3 11" id="KW-0349">Heme</keyword>
<evidence type="ECO:0000313" key="15">
    <source>
        <dbReference type="Proteomes" id="UP001141552"/>
    </source>
</evidence>
<evidence type="ECO:0000256" key="11">
    <source>
        <dbReference type="PIRSR" id="PIRSR602401-1"/>
    </source>
</evidence>
<dbReference type="Pfam" id="PF00067">
    <property type="entry name" value="p450"/>
    <property type="match status" value="1"/>
</dbReference>
<dbReference type="InterPro" id="IPR001128">
    <property type="entry name" value="Cyt_P450"/>
</dbReference>
<evidence type="ECO:0000256" key="10">
    <source>
        <dbReference type="ARBA" id="ARBA00023136"/>
    </source>
</evidence>
<dbReference type="InterPro" id="IPR036396">
    <property type="entry name" value="Cyt_P450_sf"/>
</dbReference>
<keyword evidence="7 12" id="KW-0560">Oxidoreductase</keyword>
<keyword evidence="4 13" id="KW-0812">Transmembrane</keyword>
<sequence length="547" mass="61275">MGADRFEGAKLVLSLVFGGILWLFIQLYKVFFVKPQKLASRLRNQGIRGPSPSFLLGNIPEIKRIQLQVQTKSSAAPKTSQNENQPVIDHDWPSTVFPHLHQWLTEYGPTFLYSTGNIQLLCTTDVEILKEIGLCTSPNLGKPAYLSKDRGPLLGQSILSTSGSVWAHQRKIIAPELFIDKVKGMISLMTECTMSMERSWGSRIESEGGTAVIDVAPDMRRLSADIISRACFGSNYARGEEIFVKLKSLQDVMSKASIGIPGLRYDLDKKFHIIESPTCGFLNRHFPTKQNREIWKLEREINSLILNVVKQRADANHENDLLQMILEGAKRDDEGLTSRVNLNKFIVDNCKAIYFAGHETTAITASWCLMLLAAHPDWQARVRTELLEICQDQLPQFDMLRNMKVLTMVIQETMRLYPATAYLIRSAEHDIKFKDVVVPKGVDIQIPIPIVQQDPAVWGPDAHQFNPERFANGVLGACKSPQAYFPFGVGARICAGQHLAMAELKIILSCLLPKFSFSLSPAYRHAPILGIVVHPRHGVHLCITPIS</sequence>
<dbReference type="GO" id="GO:0016705">
    <property type="term" value="F:oxidoreductase activity, acting on paired donors, with incorporation or reduction of molecular oxygen"/>
    <property type="evidence" value="ECO:0007669"/>
    <property type="project" value="InterPro"/>
</dbReference>
<evidence type="ECO:0000256" key="3">
    <source>
        <dbReference type="ARBA" id="ARBA00022617"/>
    </source>
</evidence>
<dbReference type="EMBL" id="JAKUCV010001116">
    <property type="protein sequence ID" value="KAJ4847637.1"/>
    <property type="molecule type" value="Genomic_DNA"/>
</dbReference>
<keyword evidence="6 13" id="KW-1133">Transmembrane helix</keyword>
<feature type="transmembrane region" description="Helical" evidence="13">
    <location>
        <begin position="12"/>
        <end position="33"/>
    </location>
</feature>
<dbReference type="PRINTS" id="PR00385">
    <property type="entry name" value="P450"/>
</dbReference>
<dbReference type="GO" id="GO:0004497">
    <property type="term" value="F:monooxygenase activity"/>
    <property type="evidence" value="ECO:0007669"/>
    <property type="project" value="UniProtKB-KW"/>
</dbReference>
<comment type="cofactor">
    <cofactor evidence="11">
        <name>heme</name>
        <dbReference type="ChEBI" id="CHEBI:30413"/>
    </cofactor>
</comment>
<dbReference type="GO" id="GO:0020037">
    <property type="term" value="F:heme binding"/>
    <property type="evidence" value="ECO:0007669"/>
    <property type="project" value="InterPro"/>
</dbReference>
<organism evidence="14 15">
    <name type="scientific">Turnera subulata</name>
    <dbReference type="NCBI Taxonomy" id="218843"/>
    <lineage>
        <taxon>Eukaryota</taxon>
        <taxon>Viridiplantae</taxon>
        <taxon>Streptophyta</taxon>
        <taxon>Embryophyta</taxon>
        <taxon>Tracheophyta</taxon>
        <taxon>Spermatophyta</taxon>
        <taxon>Magnoliopsida</taxon>
        <taxon>eudicotyledons</taxon>
        <taxon>Gunneridae</taxon>
        <taxon>Pentapetalae</taxon>
        <taxon>rosids</taxon>
        <taxon>fabids</taxon>
        <taxon>Malpighiales</taxon>
        <taxon>Passifloraceae</taxon>
        <taxon>Turnera</taxon>
    </lineage>
</organism>
<dbReference type="PANTHER" id="PTHR24282:SF26">
    <property type="entry name" value="CYTOCHROME P450"/>
    <property type="match status" value="1"/>
</dbReference>
<evidence type="ECO:0000256" key="9">
    <source>
        <dbReference type="ARBA" id="ARBA00023033"/>
    </source>
</evidence>
<dbReference type="InterPro" id="IPR002401">
    <property type="entry name" value="Cyt_P450_E_grp-I"/>
</dbReference>
<evidence type="ECO:0000256" key="1">
    <source>
        <dbReference type="ARBA" id="ARBA00004167"/>
    </source>
</evidence>
<evidence type="ECO:0000256" key="5">
    <source>
        <dbReference type="ARBA" id="ARBA00022723"/>
    </source>
</evidence>
<keyword evidence="8 11" id="KW-0408">Iron</keyword>
<keyword evidence="9 12" id="KW-0503">Monooxygenase</keyword>
<dbReference type="Gene3D" id="1.10.630.10">
    <property type="entry name" value="Cytochrome P450"/>
    <property type="match status" value="1"/>
</dbReference>
<keyword evidence="10 13" id="KW-0472">Membrane</keyword>
<dbReference type="GO" id="GO:0005506">
    <property type="term" value="F:iron ion binding"/>
    <property type="evidence" value="ECO:0007669"/>
    <property type="project" value="InterPro"/>
</dbReference>
<comment type="subcellular location">
    <subcellularLocation>
        <location evidence="1">Membrane</location>
        <topology evidence="1">Single-pass membrane protein</topology>
    </subcellularLocation>
</comment>
<dbReference type="GO" id="GO:0016020">
    <property type="term" value="C:membrane"/>
    <property type="evidence" value="ECO:0007669"/>
    <property type="project" value="UniProtKB-SubCell"/>
</dbReference>
<gene>
    <name evidence="14" type="ORF">Tsubulata_002749</name>
</gene>
<dbReference type="AlphaFoldDB" id="A0A9Q0JNR8"/>
<evidence type="ECO:0000313" key="14">
    <source>
        <dbReference type="EMBL" id="KAJ4847637.1"/>
    </source>
</evidence>
<accession>A0A9Q0JNR8</accession>
<evidence type="ECO:0000256" key="8">
    <source>
        <dbReference type="ARBA" id="ARBA00023004"/>
    </source>
</evidence>
<dbReference type="PROSITE" id="PS00086">
    <property type="entry name" value="CYTOCHROME_P450"/>
    <property type="match status" value="1"/>
</dbReference>
<dbReference type="PANTHER" id="PTHR24282">
    <property type="entry name" value="CYTOCHROME P450 FAMILY MEMBER"/>
    <property type="match status" value="1"/>
</dbReference>
<evidence type="ECO:0000256" key="6">
    <source>
        <dbReference type="ARBA" id="ARBA00022989"/>
    </source>
</evidence>
<keyword evidence="15" id="KW-1185">Reference proteome</keyword>
<protein>
    <recommendedName>
        <fullName evidence="16">Cytochrome P450</fullName>
    </recommendedName>
</protein>
<proteinExistence type="inferred from homology"/>
<evidence type="ECO:0000256" key="4">
    <source>
        <dbReference type="ARBA" id="ARBA00022692"/>
    </source>
</evidence>
<dbReference type="SUPFAM" id="SSF48264">
    <property type="entry name" value="Cytochrome P450"/>
    <property type="match status" value="1"/>
</dbReference>
<evidence type="ECO:0000256" key="2">
    <source>
        <dbReference type="ARBA" id="ARBA00010617"/>
    </source>
</evidence>
<comment type="similarity">
    <text evidence="2 12">Belongs to the cytochrome P450 family.</text>
</comment>
<evidence type="ECO:0000256" key="12">
    <source>
        <dbReference type="RuleBase" id="RU000461"/>
    </source>
</evidence>
<reference evidence="14" key="1">
    <citation type="submission" date="2022-02" db="EMBL/GenBank/DDBJ databases">
        <authorList>
            <person name="Henning P.M."/>
            <person name="McCubbin A.G."/>
            <person name="Shore J.S."/>
        </authorList>
    </citation>
    <scope>NUCLEOTIDE SEQUENCE</scope>
    <source>
        <strain evidence="14">F60SS</strain>
        <tissue evidence="14">Leaves</tissue>
    </source>
</reference>
<evidence type="ECO:0000256" key="13">
    <source>
        <dbReference type="SAM" id="Phobius"/>
    </source>
</evidence>
<comment type="caution">
    <text evidence="14">The sequence shown here is derived from an EMBL/GenBank/DDBJ whole genome shotgun (WGS) entry which is preliminary data.</text>
</comment>
<feature type="binding site" description="axial binding residue" evidence="11">
    <location>
        <position position="494"/>
    </location>
    <ligand>
        <name>heme</name>
        <dbReference type="ChEBI" id="CHEBI:30413"/>
    </ligand>
    <ligandPart>
        <name>Fe</name>
        <dbReference type="ChEBI" id="CHEBI:18248"/>
    </ligandPart>
</feature>